<geneLocation type="plasmid" evidence="3">
    <name>pne1b</name>
</geneLocation>
<sequence length="1775" mass="195085">MKLQNDTAPSSFVDPIAPADSVRKHSPGTHEDIACVHVLSVGCNVMQHMPEPDEKALRLLNDYQKSSPALREYLSEEGFITDNGELDAPHACKNWKALWESFPAEKFQDISGGAGSTKEAEDLLNSTEVFLQDLKENLARTDERTGTQPAIAEAEEEAAVDVQTLRVLLDEETRESVVATANEFIREGGRNREHLDDLGSELKAAVESLDDAQKTKLANQEDRSLLAAAVKVMKDSMEAVNKPETAERLSAEEKQVRLDACEALIDLSAALEGAVDILKSVRAAATGSDVLGLPEKLSNARHKIKDALKIVKKRRNESIESTYPDKSGRVKAALLKVSIPGSKKDPVTDVLNNLKAHEQNLEKGVHRERIYIREATQTLSQAVDTLPKGKVRDAVSQLQTFCAFLAPHLKALASGKTPTIAGAQELKEAATAAVAMYRTLMSAGNTTDGPKTQRDVFNEAVDKLIHAHKSIKSQELKQPLRDTGLAFSLVRENSRSGQSVDIKTDTLTQLKEMSVALRGAGAKAVHKVVGVTEKMGSPGAERKKLTDLLEVKSDPLLTSLYWFALKSKALAGNANAADKVADMRVHKKGADSLSNVSDMRTKSVEAISLARTEMKEAFSFVEHRWQETKNTLHTLQKTSENEFTLAKAQLNAMEKDDPRKLPARPEDISQQRKKVNILREFLTDIQKCRDGFKEAVNEARKAAGSAETLVFSQNRLTKTEVGLPASEALLQAEGAMRTAVAELREVTQRDPEVYGPEQRLAIYLALVLAEQVDEIKGLSPAEKHALVEAQAEKLAGEIDSPGFDRKAFVALITEYYRQKCDGTLKLPRAYREVLAEPGLKWANLMKEKGAARLGSSLIRLTLRKLISQSVNILVPGGVMGNVWGAIRGIVSAGLVLQAGYERVDSLEKTRMPRRGLPSHTISDAKLDTVKFAGALTADAAMPSLLRDTKNGLAMVRDIRNNGFAHTMVQAGNHFVANNLISAGFTLAAAAGREGVGAAAEFITNTMESASLRNQVFPYQGQGDRVEQAVGEMADIARRGRAGPGSMRKDEVAMIDRALDDALKDLAQEKARLNGTLTKAESDFIKARGLTQKDLIAACDAQSERLRSYQTGGENANQLVILGKSKPGQSEFDACVREGDSRIFIREGAADKDLLRHEVTHLWGKGERETRNITATLMGLRTGDHSMAGKFNINLDANDENNTDGLHFAFGGDSLFSSGKTANISSRPDTVNDHLGEISRETRLTRNFQNNLLEQSLDRNVQIDVKKPLSEFTNDVLKEAYSSNGMSNPDSRIKNDRIKVDVDNSWDLFGLFKSQFLKKKIEEGFTPAEVANGTARKFIEENNTLLRKIAGTGYKITWPADYPDSLKHQLNDGFLVSYMEDRYEAALDSHTNEIRDNLKQNAKASIELYNITHQNSSPVGMVTEADLNDVTQVVFCGKVVPNLFFHKGYIFSTTPGFEPVSYSKLQREENISQELRAAINEGLSKRDNISLRNVGNYRTIQNEAPPFDKEFAIKPGVRGKIDYILTPTLIRNKKSDFDFATWSSLESNVTYGANALQLFLSAYPVWGPAMKITPAVNYGISLLNSVPSLLKASIEDDPQKQGGHIRDALISWVVNMGAGSLAKANMDKLSEHATNAAQEFIRNPQNKTEILASFFKQTASVLTNSGRKGWNSAAEFWNSLTPGGKMFFGRLTGNSAKIVYDKLDKLFTNAEPTVISPTVDSVEDKIAKLPKRGIGSYGEMKDRLNLTFPQYMVKWGGGLHYGNPVPPDIADYIRTH</sequence>
<dbReference type="Proteomes" id="UP000502005">
    <property type="component" value="Plasmid pNE1B"/>
</dbReference>
<organism evidence="2 3">
    <name type="scientific">Pantoea cypripedii</name>
    <name type="common">Pectobacterium cypripedii</name>
    <name type="synonym">Erwinia cypripedii</name>
    <dbReference type="NCBI Taxonomy" id="55209"/>
    <lineage>
        <taxon>Bacteria</taxon>
        <taxon>Pseudomonadati</taxon>
        <taxon>Pseudomonadota</taxon>
        <taxon>Gammaproteobacteria</taxon>
        <taxon>Enterobacterales</taxon>
        <taxon>Erwiniaceae</taxon>
        <taxon>Pantoea</taxon>
    </lineage>
</organism>
<evidence type="ECO:0000313" key="2">
    <source>
        <dbReference type="EMBL" id="QGY32585.1"/>
    </source>
</evidence>
<feature type="region of interest" description="Disordered" evidence="1">
    <location>
        <begin position="1"/>
        <end position="25"/>
    </location>
</feature>
<name>A0A6B9GGB9_PANCY</name>
<evidence type="ECO:0000313" key="3">
    <source>
        <dbReference type="Proteomes" id="UP000502005"/>
    </source>
</evidence>
<accession>A0A6B9GGB9</accession>
<feature type="compositionally biased region" description="Polar residues" evidence="1">
    <location>
        <begin position="1"/>
        <end position="10"/>
    </location>
</feature>
<reference evidence="2 3" key="1">
    <citation type="submission" date="2017-11" db="EMBL/GenBank/DDBJ databases">
        <title>Genome sequence of Pantoea cypripedii NE1.</title>
        <authorList>
            <person name="Nascimento F.X."/>
        </authorList>
    </citation>
    <scope>NUCLEOTIDE SEQUENCE [LARGE SCALE GENOMIC DNA]</scope>
    <source>
        <strain evidence="2 3">NE1</strain>
        <plasmid evidence="3">pne1b</plasmid>
    </source>
</reference>
<proteinExistence type="predicted"/>
<evidence type="ECO:0008006" key="4">
    <source>
        <dbReference type="Google" id="ProtNLM"/>
    </source>
</evidence>
<keyword evidence="2" id="KW-0614">Plasmid</keyword>
<gene>
    <name evidence="2" type="ORF">CUN67_26910</name>
</gene>
<protein>
    <recommendedName>
        <fullName evidence="4">Tox-PLDMTX domain-containing protein</fullName>
    </recommendedName>
</protein>
<evidence type="ECO:0000256" key="1">
    <source>
        <dbReference type="SAM" id="MobiDB-lite"/>
    </source>
</evidence>
<dbReference type="EMBL" id="CP024770">
    <property type="protein sequence ID" value="QGY32585.1"/>
    <property type="molecule type" value="Genomic_DNA"/>
</dbReference>